<evidence type="ECO:0000313" key="3">
    <source>
        <dbReference type="Proteomes" id="UP000198956"/>
    </source>
</evidence>
<dbReference type="Proteomes" id="UP000198956">
    <property type="component" value="Unassembled WGS sequence"/>
</dbReference>
<evidence type="ECO:0000313" key="1">
    <source>
        <dbReference type="EMBL" id="QYY43517.1"/>
    </source>
</evidence>
<reference evidence="2 3" key="1">
    <citation type="submission" date="2016-10" db="EMBL/GenBank/DDBJ databases">
        <authorList>
            <person name="de Groot N.N."/>
        </authorList>
    </citation>
    <scope>NUCLEOTIDE SEQUENCE [LARGE SCALE GENOMIC DNA]</scope>
    <source>
        <strain evidence="2 3">L 420-91</strain>
    </source>
</reference>
<dbReference type="EMBL" id="CP080764">
    <property type="protein sequence ID" value="QYY43517.1"/>
    <property type="molecule type" value="Genomic_DNA"/>
</dbReference>
<reference evidence="1 4" key="2">
    <citation type="submission" date="2021-08" db="EMBL/GenBank/DDBJ databases">
        <title>Complete genome sequence of the strain Aneurinibacillus thermoaerophilus CCM 8960.</title>
        <authorList>
            <person name="Musilova J."/>
            <person name="Kourilova X."/>
            <person name="Pernicova I."/>
            <person name="Bezdicek M."/>
            <person name="Lengerova M."/>
            <person name="Obruca S."/>
            <person name="Sedlar K."/>
        </authorList>
    </citation>
    <scope>NUCLEOTIDE SEQUENCE [LARGE SCALE GENOMIC DNA]</scope>
    <source>
        <strain evidence="1 4">CCM 8960</strain>
    </source>
</reference>
<sequence length="119" mass="13130">MLRNKELSGVSKPLSLVEEILTKQGFQRKGSKEEPVFRIHMRDASTNKIYALEIPFKEEGTSSERIARFGEPYIAVSSSSAMHNGGIDDIPLSISWAAESKLAEVADYLATAYRSNHAG</sequence>
<dbReference type="OrthoDB" id="2971177at2"/>
<name>A0A1G7WXB6_ANETH</name>
<evidence type="ECO:0000313" key="4">
    <source>
        <dbReference type="Proteomes" id="UP000826616"/>
    </source>
</evidence>
<gene>
    <name evidence="1" type="ORF">K3F53_04545</name>
    <name evidence="2" type="ORF">SAMN04489735_1002195</name>
</gene>
<dbReference type="Proteomes" id="UP000826616">
    <property type="component" value="Chromosome"/>
</dbReference>
<dbReference type="RefSeq" id="WP_057899633.1">
    <property type="nucleotide sequence ID" value="NZ_CP080764.1"/>
</dbReference>
<dbReference type="AlphaFoldDB" id="A0A1G7WXB6"/>
<keyword evidence="4" id="KW-1185">Reference proteome</keyword>
<protein>
    <submittedName>
        <fullName evidence="2">Uncharacterized protein</fullName>
    </submittedName>
</protein>
<dbReference type="GeneID" id="97140628"/>
<organism evidence="2 3">
    <name type="scientific">Aneurinibacillus thermoaerophilus</name>
    <dbReference type="NCBI Taxonomy" id="143495"/>
    <lineage>
        <taxon>Bacteria</taxon>
        <taxon>Bacillati</taxon>
        <taxon>Bacillota</taxon>
        <taxon>Bacilli</taxon>
        <taxon>Bacillales</taxon>
        <taxon>Paenibacillaceae</taxon>
        <taxon>Aneurinibacillus group</taxon>
        <taxon>Aneurinibacillus</taxon>
    </lineage>
</organism>
<proteinExistence type="predicted"/>
<accession>A0A1G7WXB6</accession>
<dbReference type="EMBL" id="FNDE01000002">
    <property type="protein sequence ID" value="SDG76544.1"/>
    <property type="molecule type" value="Genomic_DNA"/>
</dbReference>
<evidence type="ECO:0000313" key="2">
    <source>
        <dbReference type="EMBL" id="SDG76544.1"/>
    </source>
</evidence>